<reference evidence="1 2" key="1">
    <citation type="submission" date="2015-07" db="EMBL/GenBank/DDBJ databases">
        <title>The genome of Melipona quadrifasciata.</title>
        <authorList>
            <person name="Pan H."/>
            <person name="Kapheim K."/>
        </authorList>
    </citation>
    <scope>NUCLEOTIDE SEQUENCE [LARGE SCALE GENOMIC DNA]</scope>
    <source>
        <strain evidence="1">0111107301</strain>
        <tissue evidence="1">Whole body</tissue>
    </source>
</reference>
<gene>
    <name evidence="1" type="ORF">WN51_14269</name>
</gene>
<name>A0A0M9A1C9_9HYME</name>
<dbReference type="EMBL" id="KQ435769">
    <property type="protein sequence ID" value="KOX75197.1"/>
    <property type="molecule type" value="Genomic_DNA"/>
</dbReference>
<keyword evidence="2" id="KW-1185">Reference proteome</keyword>
<organism evidence="1 2">
    <name type="scientific">Melipona quadrifasciata</name>
    <dbReference type="NCBI Taxonomy" id="166423"/>
    <lineage>
        <taxon>Eukaryota</taxon>
        <taxon>Metazoa</taxon>
        <taxon>Ecdysozoa</taxon>
        <taxon>Arthropoda</taxon>
        <taxon>Hexapoda</taxon>
        <taxon>Insecta</taxon>
        <taxon>Pterygota</taxon>
        <taxon>Neoptera</taxon>
        <taxon>Endopterygota</taxon>
        <taxon>Hymenoptera</taxon>
        <taxon>Apocrita</taxon>
        <taxon>Aculeata</taxon>
        <taxon>Apoidea</taxon>
        <taxon>Anthophila</taxon>
        <taxon>Apidae</taxon>
        <taxon>Melipona</taxon>
    </lineage>
</organism>
<sequence length="60" mass="6705">MATAFSNVARMHALIRPVPLTELSSNGGKDVLTEKEEKEATERNDFFRVSLGLLVEERVT</sequence>
<protein>
    <submittedName>
        <fullName evidence="1">Uncharacterized protein</fullName>
    </submittedName>
</protein>
<proteinExistence type="predicted"/>
<dbReference type="AlphaFoldDB" id="A0A0M9A1C9"/>
<evidence type="ECO:0000313" key="2">
    <source>
        <dbReference type="Proteomes" id="UP000053105"/>
    </source>
</evidence>
<accession>A0A0M9A1C9</accession>
<dbReference type="Proteomes" id="UP000053105">
    <property type="component" value="Unassembled WGS sequence"/>
</dbReference>
<evidence type="ECO:0000313" key="1">
    <source>
        <dbReference type="EMBL" id="KOX75197.1"/>
    </source>
</evidence>